<reference evidence="1" key="1">
    <citation type="submission" date="2023-10" db="EMBL/GenBank/DDBJ databases">
        <authorList>
            <person name="Rodriguez Cubillos JULIANA M."/>
            <person name="De Vega J."/>
        </authorList>
    </citation>
    <scope>NUCLEOTIDE SEQUENCE</scope>
</reference>
<gene>
    <name evidence="1" type="ORF">MILVUS5_LOCUS11680</name>
</gene>
<organism evidence="1 2">
    <name type="scientific">Trifolium pratense</name>
    <name type="common">Red clover</name>
    <dbReference type="NCBI Taxonomy" id="57577"/>
    <lineage>
        <taxon>Eukaryota</taxon>
        <taxon>Viridiplantae</taxon>
        <taxon>Streptophyta</taxon>
        <taxon>Embryophyta</taxon>
        <taxon>Tracheophyta</taxon>
        <taxon>Spermatophyta</taxon>
        <taxon>Magnoliopsida</taxon>
        <taxon>eudicotyledons</taxon>
        <taxon>Gunneridae</taxon>
        <taxon>Pentapetalae</taxon>
        <taxon>rosids</taxon>
        <taxon>fabids</taxon>
        <taxon>Fabales</taxon>
        <taxon>Fabaceae</taxon>
        <taxon>Papilionoideae</taxon>
        <taxon>50 kb inversion clade</taxon>
        <taxon>NPAAA clade</taxon>
        <taxon>Hologalegina</taxon>
        <taxon>IRL clade</taxon>
        <taxon>Trifolieae</taxon>
        <taxon>Trifolium</taxon>
    </lineage>
</organism>
<comment type="caution">
    <text evidence="1">The sequence shown here is derived from an EMBL/GenBank/DDBJ whole genome shotgun (WGS) entry which is preliminary data.</text>
</comment>
<evidence type="ECO:0000313" key="1">
    <source>
        <dbReference type="EMBL" id="CAJ2642173.1"/>
    </source>
</evidence>
<evidence type="ECO:0000313" key="2">
    <source>
        <dbReference type="Proteomes" id="UP001177021"/>
    </source>
</evidence>
<dbReference type="EMBL" id="CASHSV030000024">
    <property type="protein sequence ID" value="CAJ2642173.1"/>
    <property type="molecule type" value="Genomic_DNA"/>
</dbReference>
<name>A0ACB0JET0_TRIPR</name>
<dbReference type="Proteomes" id="UP001177021">
    <property type="component" value="Unassembled WGS sequence"/>
</dbReference>
<accession>A0ACB0JET0</accession>
<proteinExistence type="predicted"/>
<sequence length="117" mass="13234">MAGRFVRCSARKNFLTFQGLGRKDLGGNWLSEFVLIPSAGKNFLAFQGQGYKDLGGDWLSEGMVLLDGKGGKIHTTAWKQLLYLFQRKLEERLVYVLFVVDAKDLILILCFISSFHD</sequence>
<keyword evidence="2" id="KW-1185">Reference proteome</keyword>
<protein>
    <submittedName>
        <fullName evidence="1">Uncharacterized protein</fullName>
    </submittedName>
</protein>